<comment type="cofactor">
    <cofactor evidence="2">
        <name>Zn(2+)</name>
        <dbReference type="ChEBI" id="CHEBI:29105"/>
    </cofactor>
</comment>
<keyword evidence="8" id="KW-0862">Zinc</keyword>
<dbReference type="InterPro" id="IPR036866">
    <property type="entry name" value="RibonucZ/Hydroxyglut_hydro"/>
</dbReference>
<dbReference type="Proteomes" id="UP000242875">
    <property type="component" value="Unassembled WGS sequence"/>
</dbReference>
<dbReference type="EMBL" id="MVBO01000028">
    <property type="protein sequence ID" value="OZJ04846.1"/>
    <property type="molecule type" value="Genomic_DNA"/>
</dbReference>
<gene>
    <name evidence="11" type="ORF">BZG36_02614</name>
</gene>
<protein>
    <recommendedName>
        <fullName evidence="5">hydroxyacylglutathione hydrolase</fullName>
        <ecNumber evidence="5">3.1.2.6</ecNumber>
    </recommendedName>
    <alternativeName>
        <fullName evidence="9">Glyoxalase II</fullName>
    </alternativeName>
</protein>
<dbReference type="CDD" id="cd07723">
    <property type="entry name" value="hydroxyacylglutathione_hydrolase_MBL-fold"/>
    <property type="match status" value="1"/>
</dbReference>
<evidence type="ECO:0000256" key="8">
    <source>
        <dbReference type="ARBA" id="ARBA00022833"/>
    </source>
</evidence>
<dbReference type="InterPro" id="IPR017782">
    <property type="entry name" value="Hydroxyacylglutathione_Hdrlase"/>
</dbReference>
<comment type="caution">
    <text evidence="11">The sequence shown here is derived from an EMBL/GenBank/DDBJ whole genome shotgun (WGS) entry which is preliminary data.</text>
</comment>
<dbReference type="EC" id="3.1.2.6" evidence="5"/>
<dbReference type="AlphaFoldDB" id="A0A261Y2L0"/>
<dbReference type="Pfam" id="PF00753">
    <property type="entry name" value="Lactamase_B"/>
    <property type="match status" value="2"/>
</dbReference>
<dbReference type="Gene3D" id="3.60.15.10">
    <property type="entry name" value="Ribonuclease Z/Hydroxyacylglutathione hydrolase-like"/>
    <property type="match status" value="1"/>
</dbReference>
<dbReference type="OrthoDB" id="515692at2759"/>
<keyword evidence="6" id="KW-0479">Metal-binding</keyword>
<dbReference type="InterPro" id="IPR035680">
    <property type="entry name" value="Clx_II_MBL"/>
</dbReference>
<comment type="pathway">
    <text evidence="3">Secondary metabolite metabolism; methylglyoxal degradation; (R)-lactate from methylglyoxal: step 2/2.</text>
</comment>
<dbReference type="GO" id="GO:0019243">
    <property type="term" value="P:methylglyoxal catabolic process to D-lactate via S-lactoyl-glutathione"/>
    <property type="evidence" value="ECO:0007669"/>
    <property type="project" value="InterPro"/>
</dbReference>
<dbReference type="PANTHER" id="PTHR11935:SF94">
    <property type="entry name" value="TENZING NORGAY, ISOFORM C"/>
    <property type="match status" value="1"/>
</dbReference>
<evidence type="ECO:0000256" key="3">
    <source>
        <dbReference type="ARBA" id="ARBA00004963"/>
    </source>
</evidence>
<dbReference type="NCBIfam" id="TIGR03413">
    <property type="entry name" value="GSH_gloB"/>
    <property type="match status" value="1"/>
</dbReference>
<dbReference type="PANTHER" id="PTHR11935">
    <property type="entry name" value="BETA LACTAMASE DOMAIN"/>
    <property type="match status" value="1"/>
</dbReference>
<evidence type="ECO:0000313" key="12">
    <source>
        <dbReference type="Proteomes" id="UP000242875"/>
    </source>
</evidence>
<evidence type="ECO:0000256" key="9">
    <source>
        <dbReference type="ARBA" id="ARBA00031044"/>
    </source>
</evidence>
<name>A0A261Y2L0_9FUNG</name>
<dbReference type="InterPro" id="IPR032282">
    <property type="entry name" value="HAGH_C"/>
</dbReference>
<dbReference type="SMART" id="SM00849">
    <property type="entry name" value="Lactamase_B"/>
    <property type="match status" value="1"/>
</dbReference>
<organism evidence="11 12">
    <name type="scientific">Bifiguratus adelaidae</name>
    <dbReference type="NCBI Taxonomy" id="1938954"/>
    <lineage>
        <taxon>Eukaryota</taxon>
        <taxon>Fungi</taxon>
        <taxon>Fungi incertae sedis</taxon>
        <taxon>Mucoromycota</taxon>
        <taxon>Mucoromycotina</taxon>
        <taxon>Endogonomycetes</taxon>
        <taxon>Endogonales</taxon>
        <taxon>Endogonales incertae sedis</taxon>
        <taxon>Bifiguratus</taxon>
    </lineage>
</organism>
<dbReference type="UniPathway" id="UPA00619">
    <property type="reaction ID" value="UER00676"/>
</dbReference>
<dbReference type="Pfam" id="PF16123">
    <property type="entry name" value="HAGH_C"/>
    <property type="match status" value="1"/>
</dbReference>
<keyword evidence="12" id="KW-1185">Reference proteome</keyword>
<comment type="similarity">
    <text evidence="4">Belongs to the metallo-beta-lactamase superfamily. Glyoxalase II family.</text>
</comment>
<dbReference type="SUPFAM" id="SSF56281">
    <property type="entry name" value="Metallo-hydrolase/oxidoreductase"/>
    <property type="match status" value="1"/>
</dbReference>
<evidence type="ECO:0000256" key="6">
    <source>
        <dbReference type="ARBA" id="ARBA00022723"/>
    </source>
</evidence>
<proteinExistence type="inferred from homology"/>
<evidence type="ECO:0000256" key="2">
    <source>
        <dbReference type="ARBA" id="ARBA00001947"/>
    </source>
</evidence>
<dbReference type="GO" id="GO:0046872">
    <property type="term" value="F:metal ion binding"/>
    <property type="evidence" value="ECO:0007669"/>
    <property type="project" value="UniProtKB-KW"/>
</dbReference>
<evidence type="ECO:0000313" key="11">
    <source>
        <dbReference type="EMBL" id="OZJ04846.1"/>
    </source>
</evidence>
<feature type="domain" description="Metallo-beta-lactamase" evidence="10">
    <location>
        <begin position="11"/>
        <end position="170"/>
    </location>
</feature>
<keyword evidence="7" id="KW-0378">Hydrolase</keyword>
<accession>A0A261Y2L0</accession>
<reference evidence="11 12" key="1">
    <citation type="journal article" date="2017" name="Mycologia">
        <title>Bifiguratus adelaidae, gen. et sp. nov., a new member of Mucoromycotina in endophytic and soil-dwelling habitats.</title>
        <authorList>
            <person name="Torres-Cruz T.J."/>
            <person name="Billingsley Tobias T.L."/>
            <person name="Almatruk M."/>
            <person name="Hesse C."/>
            <person name="Kuske C.R."/>
            <person name="Desiro A."/>
            <person name="Benucci G.M."/>
            <person name="Bonito G."/>
            <person name="Stajich J.E."/>
            <person name="Dunlap C."/>
            <person name="Arnold A.E."/>
            <person name="Porras-Alfaro A."/>
        </authorList>
    </citation>
    <scope>NUCLEOTIDE SEQUENCE [LARGE SCALE GENOMIC DNA]</scope>
    <source>
        <strain evidence="11 12">AZ0501</strain>
    </source>
</reference>
<evidence type="ECO:0000256" key="7">
    <source>
        <dbReference type="ARBA" id="ARBA00022801"/>
    </source>
</evidence>
<sequence>MQITPVPVLQDNYAYVITDERSQIAAAVDPVEPRKVLAALDPGTRLTSILTTHHHADHAGGNKELTGLIPQLAVYGFNDQIPCLTDSVEHDLAFTIGMLRITPFHTPCHTRGHVCFFVHDPNTDQKALFSGDTLFIAGCGRFFEGTAQDMAKNMDLLAKLPEETTVWCGHEYTRANLRFAILVEPDNKALAAKYKWACEQPMTIPSTIGEEKQTNPFMRYNHSAVQRFTQKQGVESMQALRAAKDRA</sequence>
<dbReference type="GO" id="GO:0004416">
    <property type="term" value="F:hydroxyacylglutathione hydrolase activity"/>
    <property type="evidence" value="ECO:0007669"/>
    <property type="project" value="UniProtKB-EC"/>
</dbReference>
<evidence type="ECO:0000259" key="10">
    <source>
        <dbReference type="SMART" id="SM00849"/>
    </source>
</evidence>
<evidence type="ECO:0000256" key="5">
    <source>
        <dbReference type="ARBA" id="ARBA00011917"/>
    </source>
</evidence>
<evidence type="ECO:0000256" key="4">
    <source>
        <dbReference type="ARBA" id="ARBA00006759"/>
    </source>
</evidence>
<evidence type="ECO:0000256" key="1">
    <source>
        <dbReference type="ARBA" id="ARBA00001623"/>
    </source>
</evidence>
<dbReference type="InterPro" id="IPR001279">
    <property type="entry name" value="Metallo-B-lactamas"/>
</dbReference>
<dbReference type="HAMAP" id="MF_01374">
    <property type="entry name" value="Glyoxalase_2"/>
    <property type="match status" value="1"/>
</dbReference>
<comment type="catalytic activity">
    <reaction evidence="1">
        <text>an S-(2-hydroxyacyl)glutathione + H2O = a 2-hydroxy carboxylate + glutathione + H(+)</text>
        <dbReference type="Rhea" id="RHEA:21864"/>
        <dbReference type="ChEBI" id="CHEBI:15377"/>
        <dbReference type="ChEBI" id="CHEBI:15378"/>
        <dbReference type="ChEBI" id="CHEBI:57925"/>
        <dbReference type="ChEBI" id="CHEBI:58896"/>
        <dbReference type="ChEBI" id="CHEBI:71261"/>
        <dbReference type="EC" id="3.1.2.6"/>
    </reaction>
</comment>